<keyword evidence="1" id="KW-0677">Repeat</keyword>
<sequence>MFTGIVQGTATVITTLMKDQFMQLTLEFPQQHCEQLQTGASIAINGTCLTITAFRANQISFDLIMETLRVTNLGELKPGDRVNFERAARIGDEIGGHLLSGHIHGTAMIDQIDQPQDNRIVWFETEPALIRYILPKGFVSLNGCSLTIGEVQGNRFNVYLIPETLSVTTFGAAQVGDRINLEIDSQTQAVVDTVERYMQQNAIISR</sequence>
<evidence type="ECO:0000256" key="2">
    <source>
        <dbReference type="NCBIfam" id="TIGR00187"/>
    </source>
</evidence>
<dbReference type="PIRSF" id="PIRSF000498">
    <property type="entry name" value="Riboflavin_syn_A"/>
    <property type="match status" value="1"/>
</dbReference>
<evidence type="ECO:0000259" key="4">
    <source>
        <dbReference type="PROSITE" id="PS51177"/>
    </source>
</evidence>
<dbReference type="InterPro" id="IPR017938">
    <property type="entry name" value="Riboflavin_synthase-like_b-brl"/>
</dbReference>
<dbReference type="InterPro" id="IPR023366">
    <property type="entry name" value="ATP_synth_asu-like_sf"/>
</dbReference>
<evidence type="ECO:0000313" key="6">
    <source>
        <dbReference type="Proteomes" id="UP000760472"/>
    </source>
</evidence>
<feature type="repeat" description="Lumazine-binding" evidence="3">
    <location>
        <begin position="98"/>
        <end position="194"/>
    </location>
</feature>
<dbReference type="InterPro" id="IPR001783">
    <property type="entry name" value="Lumazine-bd"/>
</dbReference>
<dbReference type="EC" id="2.5.1.9" evidence="2"/>
<dbReference type="Proteomes" id="UP000760472">
    <property type="component" value="Unassembled WGS sequence"/>
</dbReference>
<dbReference type="PANTHER" id="PTHR21098">
    <property type="entry name" value="RIBOFLAVIN SYNTHASE ALPHA CHAIN"/>
    <property type="match status" value="1"/>
</dbReference>
<protein>
    <recommendedName>
        <fullName evidence="2">Riboflavin synthase</fullName>
        <ecNumber evidence="2">2.5.1.9</ecNumber>
    </recommendedName>
</protein>
<accession>A0ABS2W4X3</accession>
<gene>
    <name evidence="5" type="ORF">JW498_04760</name>
</gene>
<dbReference type="SUPFAM" id="SSF63380">
    <property type="entry name" value="Riboflavin synthase domain-like"/>
    <property type="match status" value="2"/>
</dbReference>
<dbReference type="PANTHER" id="PTHR21098:SF0">
    <property type="entry name" value="RIBOFLAVIN SYNTHASE"/>
    <property type="match status" value="1"/>
</dbReference>
<dbReference type="EMBL" id="JAFFZP010000005">
    <property type="protein sequence ID" value="MBN0986661.1"/>
    <property type="molecule type" value="Genomic_DNA"/>
</dbReference>
<dbReference type="RefSeq" id="WP_205210721.1">
    <property type="nucleotide sequence ID" value="NZ_JAFFZO010000017.1"/>
</dbReference>
<evidence type="ECO:0000256" key="3">
    <source>
        <dbReference type="PROSITE-ProRule" id="PRU00524"/>
    </source>
</evidence>
<proteinExistence type="predicted"/>
<name>A0ABS2W4X3_9GAMM</name>
<feature type="domain" description="Lumazine-binding" evidence="4">
    <location>
        <begin position="98"/>
        <end position="194"/>
    </location>
</feature>
<organism evidence="5 6">
    <name type="scientific">Amphritea pacifica</name>
    <dbReference type="NCBI Taxonomy" id="2811233"/>
    <lineage>
        <taxon>Bacteria</taxon>
        <taxon>Pseudomonadati</taxon>
        <taxon>Pseudomonadota</taxon>
        <taxon>Gammaproteobacteria</taxon>
        <taxon>Oceanospirillales</taxon>
        <taxon>Oceanospirillaceae</taxon>
        <taxon>Amphritea</taxon>
    </lineage>
</organism>
<dbReference type="CDD" id="cd00402">
    <property type="entry name" value="Riboflavin_synthase_like"/>
    <property type="match status" value="1"/>
</dbReference>
<dbReference type="NCBIfam" id="NF006767">
    <property type="entry name" value="PRK09289.1"/>
    <property type="match status" value="1"/>
</dbReference>
<dbReference type="Gene3D" id="2.40.30.20">
    <property type="match status" value="2"/>
</dbReference>
<comment type="caution">
    <text evidence="5">The sequence shown here is derived from an EMBL/GenBank/DDBJ whole genome shotgun (WGS) entry which is preliminary data.</text>
</comment>
<dbReference type="NCBIfam" id="NF009566">
    <property type="entry name" value="PRK13020.1"/>
    <property type="match status" value="1"/>
</dbReference>
<dbReference type="Pfam" id="PF00677">
    <property type="entry name" value="Lum_binding"/>
    <property type="match status" value="2"/>
</dbReference>
<dbReference type="PROSITE" id="PS51177">
    <property type="entry name" value="LUMAZINE_BIND"/>
    <property type="match status" value="2"/>
</dbReference>
<dbReference type="NCBIfam" id="TIGR00187">
    <property type="entry name" value="ribE"/>
    <property type="match status" value="1"/>
</dbReference>
<reference evidence="5 6" key="1">
    <citation type="submission" date="2021-02" db="EMBL/GenBank/DDBJ databases">
        <title>A novel species of genus Amphritea isolated from a fishpond in China.</title>
        <authorList>
            <person name="Lu H."/>
        </authorList>
    </citation>
    <scope>NUCLEOTIDE SEQUENCE [LARGE SCALE GENOMIC DNA]</scope>
    <source>
        <strain evidence="5 6">RP18W</strain>
    </source>
</reference>
<keyword evidence="6" id="KW-1185">Reference proteome</keyword>
<evidence type="ECO:0000256" key="1">
    <source>
        <dbReference type="ARBA" id="ARBA00022737"/>
    </source>
</evidence>
<evidence type="ECO:0000313" key="5">
    <source>
        <dbReference type="EMBL" id="MBN0986661.1"/>
    </source>
</evidence>
<dbReference type="InterPro" id="IPR026017">
    <property type="entry name" value="Lumazine-bd_dom"/>
</dbReference>
<feature type="repeat" description="Lumazine-binding" evidence="3">
    <location>
        <begin position="1"/>
        <end position="97"/>
    </location>
</feature>
<feature type="domain" description="Lumazine-binding" evidence="4">
    <location>
        <begin position="1"/>
        <end position="97"/>
    </location>
</feature>